<dbReference type="GO" id="GO:0016887">
    <property type="term" value="F:ATP hydrolysis activity"/>
    <property type="evidence" value="ECO:0007669"/>
    <property type="project" value="InterPro"/>
</dbReference>
<dbReference type="InterPro" id="IPR050168">
    <property type="entry name" value="AAA_ATPase_domain"/>
</dbReference>
<keyword evidence="2" id="KW-0378">Hydrolase</keyword>
<reference evidence="2" key="2">
    <citation type="submission" date="2021-08" db="EMBL/GenBank/DDBJ databases">
        <authorList>
            <person name="Gostincar C."/>
            <person name="Sun X."/>
            <person name="Song Z."/>
            <person name="Gunde-Cimerman N."/>
        </authorList>
    </citation>
    <scope>NUCLEOTIDE SEQUENCE</scope>
    <source>
        <strain evidence="2">EXF-8016</strain>
    </source>
</reference>
<dbReference type="Pfam" id="PF00004">
    <property type="entry name" value="AAA"/>
    <property type="match status" value="1"/>
</dbReference>
<accession>A0A9P8GQC7</accession>
<dbReference type="Gene3D" id="3.40.50.300">
    <property type="entry name" value="P-loop containing nucleotide triphosphate hydrolases"/>
    <property type="match status" value="1"/>
</dbReference>
<dbReference type="InterPro" id="IPR003959">
    <property type="entry name" value="ATPase_AAA_core"/>
</dbReference>
<comment type="caution">
    <text evidence="2">The sequence shown here is derived from an EMBL/GenBank/DDBJ whole genome shotgun (WGS) entry which is preliminary data.</text>
</comment>
<dbReference type="AlphaFoldDB" id="A0A9P8GQC7"/>
<reference evidence="2" key="1">
    <citation type="journal article" date="2021" name="J Fungi (Basel)">
        <title>Virulence traits and population genomics of the black yeast Aureobasidium melanogenum.</title>
        <authorList>
            <person name="Cernosa A."/>
            <person name="Sun X."/>
            <person name="Gostincar C."/>
            <person name="Fang C."/>
            <person name="Gunde-Cimerman N."/>
            <person name="Song Z."/>
        </authorList>
    </citation>
    <scope>NUCLEOTIDE SEQUENCE</scope>
    <source>
        <strain evidence="2">EXF-8016</strain>
    </source>
</reference>
<feature type="non-terminal residue" evidence="2">
    <location>
        <position position="1"/>
    </location>
</feature>
<proteinExistence type="predicted"/>
<dbReference type="PANTHER" id="PTHR23077">
    <property type="entry name" value="AAA-FAMILY ATPASE"/>
    <property type="match status" value="1"/>
</dbReference>
<dbReference type="GO" id="GO:0005524">
    <property type="term" value="F:ATP binding"/>
    <property type="evidence" value="ECO:0007669"/>
    <property type="project" value="InterPro"/>
</dbReference>
<dbReference type="EMBL" id="JAHFYH010000008">
    <property type="protein sequence ID" value="KAH0228674.1"/>
    <property type="molecule type" value="Genomic_DNA"/>
</dbReference>
<dbReference type="PANTHER" id="PTHR23077:SF132">
    <property type="entry name" value="ATP-DEPENDENT ZN PROTEASE"/>
    <property type="match status" value="1"/>
</dbReference>
<sequence length="451" mass="51179">MTGNNFVSNPSFANETSNVYFEHASARRVDTNAVLVEAIRREYPQLHLTVTPTNSCNLLAFAASGKAAAAPIDKENDRLYVQYFSPPARRLNGDNGRLVEDVRFGKFLIDWAGKEYVVYVAEGRDGQEAWPQVRNQYVLSSSIQATEKLLLEAGRFTNSVDGAVLVYDKGYWQKSRELWESIQGAEWSNVILDEDMKKDLIKAVDNFFDNQDTYRKLKVPWKRGQIFWGPPGNGKTISIKALMHSLYKRKDPVPTLYVRSLAGFGGPEASLATIFGQARRYAPCFLIFEDLDAIITDQTRSYFLNEVDGLTSNDGILMVGSTNHLDRLDPGISKRPSRFDRKYLFPNPNHEQRVMYAQFWQRKLKDNKEIEFPDKVCEAVSSITDGFSFAYMQEAFVASLLALATSDKEEGHRDTDLDSLPLWQQLKKQIKILRNELDQDPGEALAALKVQ</sequence>
<dbReference type="GO" id="GO:1990275">
    <property type="term" value="F:preribosome binding"/>
    <property type="evidence" value="ECO:0007669"/>
    <property type="project" value="TreeGrafter"/>
</dbReference>
<dbReference type="Proteomes" id="UP000767238">
    <property type="component" value="Unassembled WGS sequence"/>
</dbReference>
<evidence type="ECO:0000259" key="1">
    <source>
        <dbReference type="Pfam" id="PF00004"/>
    </source>
</evidence>
<dbReference type="GO" id="GO:0005634">
    <property type="term" value="C:nucleus"/>
    <property type="evidence" value="ECO:0007669"/>
    <property type="project" value="TreeGrafter"/>
</dbReference>
<evidence type="ECO:0000313" key="2">
    <source>
        <dbReference type="EMBL" id="KAH0228674.1"/>
    </source>
</evidence>
<evidence type="ECO:0000313" key="3">
    <source>
        <dbReference type="Proteomes" id="UP000767238"/>
    </source>
</evidence>
<dbReference type="SUPFAM" id="SSF52540">
    <property type="entry name" value="P-loop containing nucleoside triphosphate hydrolases"/>
    <property type="match status" value="1"/>
</dbReference>
<dbReference type="OrthoDB" id="2115716at2759"/>
<dbReference type="CDD" id="cd19481">
    <property type="entry name" value="RecA-like_protease"/>
    <property type="match status" value="1"/>
</dbReference>
<dbReference type="InterPro" id="IPR027417">
    <property type="entry name" value="P-loop_NTPase"/>
</dbReference>
<dbReference type="GO" id="GO:0003723">
    <property type="term" value="F:RNA binding"/>
    <property type="evidence" value="ECO:0007669"/>
    <property type="project" value="TreeGrafter"/>
</dbReference>
<gene>
    <name evidence="2" type="ORF">KCV03_g1976</name>
</gene>
<dbReference type="GO" id="GO:0042254">
    <property type="term" value="P:ribosome biogenesis"/>
    <property type="evidence" value="ECO:0007669"/>
    <property type="project" value="TreeGrafter"/>
</dbReference>
<organism evidence="2 3">
    <name type="scientific">Aureobasidium melanogenum</name>
    <name type="common">Aureobasidium pullulans var. melanogenum</name>
    <dbReference type="NCBI Taxonomy" id="46634"/>
    <lineage>
        <taxon>Eukaryota</taxon>
        <taxon>Fungi</taxon>
        <taxon>Dikarya</taxon>
        <taxon>Ascomycota</taxon>
        <taxon>Pezizomycotina</taxon>
        <taxon>Dothideomycetes</taxon>
        <taxon>Dothideomycetidae</taxon>
        <taxon>Dothideales</taxon>
        <taxon>Saccotheciaceae</taxon>
        <taxon>Aureobasidium</taxon>
    </lineage>
</organism>
<feature type="domain" description="ATPase AAA-type core" evidence="1">
    <location>
        <begin position="226"/>
        <end position="346"/>
    </location>
</feature>
<name>A0A9P8GQC7_AURME</name>
<protein>
    <submittedName>
        <fullName evidence="2">P-loop containing nucleoside triphosphate hydrolase protein</fullName>
    </submittedName>
</protein>